<dbReference type="EMBL" id="KV878215">
    <property type="protein sequence ID" value="OJJ32281.1"/>
    <property type="molecule type" value="Genomic_DNA"/>
</dbReference>
<evidence type="ECO:0000256" key="1">
    <source>
        <dbReference type="SAM" id="SignalP"/>
    </source>
</evidence>
<dbReference type="AlphaFoldDB" id="A0A1L9RBI1"/>
<evidence type="ECO:0000313" key="2">
    <source>
        <dbReference type="EMBL" id="OJJ32281.1"/>
    </source>
</evidence>
<keyword evidence="1" id="KW-0732">Signal</keyword>
<organism evidence="2 3">
    <name type="scientific">Aspergillus wentii DTO 134E9</name>
    <dbReference type="NCBI Taxonomy" id="1073089"/>
    <lineage>
        <taxon>Eukaryota</taxon>
        <taxon>Fungi</taxon>
        <taxon>Dikarya</taxon>
        <taxon>Ascomycota</taxon>
        <taxon>Pezizomycotina</taxon>
        <taxon>Eurotiomycetes</taxon>
        <taxon>Eurotiomycetidae</taxon>
        <taxon>Eurotiales</taxon>
        <taxon>Aspergillaceae</taxon>
        <taxon>Aspergillus</taxon>
        <taxon>Aspergillus subgen. Cremei</taxon>
    </lineage>
</organism>
<feature type="chain" id="PRO_5012159976" evidence="1">
    <location>
        <begin position="22"/>
        <end position="139"/>
    </location>
</feature>
<dbReference type="VEuPathDB" id="FungiDB:ASPWEDRAFT_44373"/>
<gene>
    <name evidence="2" type="ORF">ASPWEDRAFT_44373</name>
</gene>
<reference evidence="3" key="1">
    <citation type="journal article" date="2017" name="Genome Biol.">
        <title>Comparative genomics reveals high biological diversity and specific adaptations in the industrially and medically important fungal genus Aspergillus.</title>
        <authorList>
            <person name="de Vries R.P."/>
            <person name="Riley R."/>
            <person name="Wiebenga A."/>
            <person name="Aguilar-Osorio G."/>
            <person name="Amillis S."/>
            <person name="Uchima C.A."/>
            <person name="Anderluh G."/>
            <person name="Asadollahi M."/>
            <person name="Askin M."/>
            <person name="Barry K."/>
            <person name="Battaglia E."/>
            <person name="Bayram O."/>
            <person name="Benocci T."/>
            <person name="Braus-Stromeyer S.A."/>
            <person name="Caldana C."/>
            <person name="Canovas D."/>
            <person name="Cerqueira G.C."/>
            <person name="Chen F."/>
            <person name="Chen W."/>
            <person name="Choi C."/>
            <person name="Clum A."/>
            <person name="Dos Santos R.A."/>
            <person name="Damasio A.R."/>
            <person name="Diallinas G."/>
            <person name="Emri T."/>
            <person name="Fekete E."/>
            <person name="Flipphi M."/>
            <person name="Freyberg S."/>
            <person name="Gallo A."/>
            <person name="Gournas C."/>
            <person name="Habgood R."/>
            <person name="Hainaut M."/>
            <person name="Harispe M.L."/>
            <person name="Henrissat B."/>
            <person name="Hilden K.S."/>
            <person name="Hope R."/>
            <person name="Hossain A."/>
            <person name="Karabika E."/>
            <person name="Karaffa L."/>
            <person name="Karanyi Z."/>
            <person name="Krasevec N."/>
            <person name="Kuo A."/>
            <person name="Kusch H."/>
            <person name="LaButti K."/>
            <person name="Lagendijk E.L."/>
            <person name="Lapidus A."/>
            <person name="Levasseur A."/>
            <person name="Lindquist E."/>
            <person name="Lipzen A."/>
            <person name="Logrieco A.F."/>
            <person name="MacCabe A."/>
            <person name="Maekelae M.R."/>
            <person name="Malavazi I."/>
            <person name="Melin P."/>
            <person name="Meyer V."/>
            <person name="Mielnichuk N."/>
            <person name="Miskei M."/>
            <person name="Molnar A.P."/>
            <person name="Mule G."/>
            <person name="Ngan C.Y."/>
            <person name="Orejas M."/>
            <person name="Orosz E."/>
            <person name="Ouedraogo J.P."/>
            <person name="Overkamp K.M."/>
            <person name="Park H.-S."/>
            <person name="Perrone G."/>
            <person name="Piumi F."/>
            <person name="Punt P.J."/>
            <person name="Ram A.F."/>
            <person name="Ramon A."/>
            <person name="Rauscher S."/>
            <person name="Record E."/>
            <person name="Riano-Pachon D.M."/>
            <person name="Robert V."/>
            <person name="Roehrig J."/>
            <person name="Ruller R."/>
            <person name="Salamov A."/>
            <person name="Salih N.S."/>
            <person name="Samson R.A."/>
            <person name="Sandor E."/>
            <person name="Sanguinetti M."/>
            <person name="Schuetze T."/>
            <person name="Sepcic K."/>
            <person name="Shelest E."/>
            <person name="Sherlock G."/>
            <person name="Sophianopoulou V."/>
            <person name="Squina F.M."/>
            <person name="Sun H."/>
            <person name="Susca A."/>
            <person name="Todd R.B."/>
            <person name="Tsang A."/>
            <person name="Unkles S.E."/>
            <person name="van de Wiele N."/>
            <person name="van Rossen-Uffink D."/>
            <person name="Oliveira J.V."/>
            <person name="Vesth T.C."/>
            <person name="Visser J."/>
            <person name="Yu J.-H."/>
            <person name="Zhou M."/>
            <person name="Andersen M.R."/>
            <person name="Archer D.B."/>
            <person name="Baker S.E."/>
            <person name="Benoit I."/>
            <person name="Brakhage A.A."/>
            <person name="Braus G.H."/>
            <person name="Fischer R."/>
            <person name="Frisvad J.C."/>
            <person name="Goldman G.H."/>
            <person name="Houbraken J."/>
            <person name="Oakley B."/>
            <person name="Pocsi I."/>
            <person name="Scazzocchio C."/>
            <person name="Seiboth B."/>
            <person name="vanKuyk P.A."/>
            <person name="Wortman J."/>
            <person name="Dyer P.S."/>
            <person name="Grigoriev I.V."/>
        </authorList>
    </citation>
    <scope>NUCLEOTIDE SEQUENCE [LARGE SCALE GENOMIC DNA]</scope>
    <source>
        <strain evidence="3">DTO 134E9</strain>
    </source>
</reference>
<dbReference type="OrthoDB" id="4431851at2759"/>
<evidence type="ECO:0000313" key="3">
    <source>
        <dbReference type="Proteomes" id="UP000184383"/>
    </source>
</evidence>
<proteinExistence type="predicted"/>
<dbReference type="Proteomes" id="UP000184383">
    <property type="component" value="Unassembled WGS sequence"/>
</dbReference>
<dbReference type="RefSeq" id="XP_040685958.1">
    <property type="nucleotide sequence ID" value="XM_040836251.1"/>
</dbReference>
<sequence length="139" mass="15834">MDLRIVLLVFLFLTAQSNCQATRKCSEMLGACFPKCDIKPGLIGLTCLMHCYENQRELRECRLGLERQGQGCIIGLRACEARCLKEETRCQNCCRQFSNRSYPVRLLSAACQRHFRQCNLQLENIIPPLPEELTAIPPA</sequence>
<name>A0A1L9RBI1_ASPWE</name>
<accession>A0A1L9RBI1</accession>
<keyword evidence="3" id="KW-1185">Reference proteome</keyword>
<dbReference type="GeneID" id="63752099"/>
<feature type="signal peptide" evidence="1">
    <location>
        <begin position="1"/>
        <end position="21"/>
    </location>
</feature>
<protein>
    <submittedName>
        <fullName evidence="2">Uncharacterized protein</fullName>
    </submittedName>
</protein>